<gene>
    <name evidence="2" type="ORF">RCC_06794</name>
</gene>
<evidence type="ECO:0000313" key="3">
    <source>
        <dbReference type="Proteomes" id="UP000225277"/>
    </source>
</evidence>
<organism evidence="2 3">
    <name type="scientific">Ramularia collo-cygni</name>
    <dbReference type="NCBI Taxonomy" id="112498"/>
    <lineage>
        <taxon>Eukaryota</taxon>
        <taxon>Fungi</taxon>
        <taxon>Dikarya</taxon>
        <taxon>Ascomycota</taxon>
        <taxon>Pezizomycotina</taxon>
        <taxon>Dothideomycetes</taxon>
        <taxon>Dothideomycetidae</taxon>
        <taxon>Mycosphaerellales</taxon>
        <taxon>Mycosphaerellaceae</taxon>
        <taxon>Ramularia</taxon>
    </lineage>
</organism>
<protein>
    <submittedName>
        <fullName evidence="2">Uncharacterized protein</fullName>
    </submittedName>
</protein>
<dbReference type="AlphaFoldDB" id="A0A2D3VJ65"/>
<dbReference type="GeneID" id="35601922"/>
<reference evidence="2 3" key="1">
    <citation type="submission" date="2016-03" db="EMBL/GenBank/DDBJ databases">
        <authorList>
            <person name="Ploux O."/>
        </authorList>
    </citation>
    <scope>NUCLEOTIDE SEQUENCE [LARGE SCALE GENOMIC DNA]</scope>
    <source>
        <strain evidence="2 3">URUG2</strain>
    </source>
</reference>
<sequence>MQDLIHYDGHGDFGKSTLKLGDQLPPTLGGDNAILNAALLPCFDSQSPHFDTDDEPRCSPLKQPKPNLEEGEDMTETIETAIESDADELLSGAQEVRDGLH</sequence>
<dbReference type="RefSeq" id="XP_023627822.1">
    <property type="nucleotide sequence ID" value="XM_023772054.1"/>
</dbReference>
<evidence type="ECO:0000256" key="1">
    <source>
        <dbReference type="SAM" id="MobiDB-lite"/>
    </source>
</evidence>
<evidence type="ECO:0000313" key="2">
    <source>
        <dbReference type="EMBL" id="CZT20933.1"/>
    </source>
</evidence>
<proteinExistence type="predicted"/>
<keyword evidence="3" id="KW-1185">Reference proteome</keyword>
<dbReference type="EMBL" id="FJUY01000010">
    <property type="protein sequence ID" value="CZT20933.1"/>
    <property type="molecule type" value="Genomic_DNA"/>
</dbReference>
<name>A0A2D3VJ65_9PEZI</name>
<accession>A0A2D3VJ65</accession>
<dbReference type="Proteomes" id="UP000225277">
    <property type="component" value="Unassembled WGS sequence"/>
</dbReference>
<feature type="region of interest" description="Disordered" evidence="1">
    <location>
        <begin position="45"/>
        <end position="73"/>
    </location>
</feature>